<feature type="transmembrane region" description="Helical" evidence="5">
    <location>
        <begin position="188"/>
        <end position="207"/>
    </location>
</feature>
<evidence type="ECO:0000256" key="2">
    <source>
        <dbReference type="ARBA" id="ARBA00022692"/>
    </source>
</evidence>
<dbReference type="AlphaFoldDB" id="A0A844Z1D0"/>
<feature type="transmembrane region" description="Helical" evidence="5">
    <location>
        <begin position="156"/>
        <end position="176"/>
    </location>
</feature>
<feature type="transmembrane region" description="Helical" evidence="5">
    <location>
        <begin position="124"/>
        <end position="144"/>
    </location>
</feature>
<dbReference type="InterPro" id="IPR011701">
    <property type="entry name" value="MFS"/>
</dbReference>
<sequence>MSHADAAGAAATGAVPFSQAISRQPIRGWSIAAFAICMLVLICDGMDAQLLGIVAPKVIEDFGVDRGTFGLAMSAALVGFGLGSWGGGWLGDTIGRRWSLALSTVVFSLATIGASLAADVEQMAAWRLVGGLGFGGAYATAITLAGDWLPDRWRSVGVTTMSVGTPAGGTVVGFMAPGLLEDYGWRGAFVIVGGLTLLVLLLIIFALREGPSFLLSRGKVEQAHKVAARVLDEPFTLAPEVHPTDLDGKSTGVFASTNTRFNIGVGLAFGSAALMAYGMLNWGTTFLTAKGFGFELAAYAVSVGGITSIVSSILAGLLVQKFGSRIVQLGLGVALAATLLVLLLKVNGMDASSSSADQTLVVALFGLAAALFSCAVASMYALMTHGYPPSCRSAGIGFGIFMSRVGAVAASLFGGTLIDMGDGSLAPYFGVLIAAAGLLAVATFVIDRHVPPARATRTAG</sequence>
<keyword evidence="8" id="KW-1185">Reference proteome</keyword>
<comment type="caution">
    <text evidence="7">The sequence shown here is derived from an EMBL/GenBank/DDBJ whole genome shotgun (WGS) entry which is preliminary data.</text>
</comment>
<evidence type="ECO:0000256" key="1">
    <source>
        <dbReference type="ARBA" id="ARBA00004141"/>
    </source>
</evidence>
<keyword evidence="2 5" id="KW-0812">Transmembrane</keyword>
<dbReference type="InterPro" id="IPR036259">
    <property type="entry name" value="MFS_trans_sf"/>
</dbReference>
<dbReference type="PANTHER" id="PTHR23508:SF10">
    <property type="entry name" value="CARBOXYLIC ACID TRANSPORTER PROTEIN HOMOLOG"/>
    <property type="match status" value="1"/>
</dbReference>
<evidence type="ECO:0000313" key="8">
    <source>
        <dbReference type="Proteomes" id="UP000466966"/>
    </source>
</evidence>
<dbReference type="RefSeq" id="WP_160772885.1">
    <property type="nucleotide sequence ID" value="NZ_WTYV01000006.1"/>
</dbReference>
<comment type="subcellular location">
    <subcellularLocation>
        <location evidence="1">Membrane</location>
        <topology evidence="1">Multi-pass membrane protein</topology>
    </subcellularLocation>
</comment>
<dbReference type="GO" id="GO:0046943">
    <property type="term" value="F:carboxylic acid transmembrane transporter activity"/>
    <property type="evidence" value="ECO:0007669"/>
    <property type="project" value="TreeGrafter"/>
</dbReference>
<reference evidence="7 8" key="1">
    <citation type="submission" date="2019-12" db="EMBL/GenBank/DDBJ databases">
        <title>Genomic-based taxomic classification of the family Erythrobacteraceae.</title>
        <authorList>
            <person name="Xu L."/>
        </authorList>
    </citation>
    <scope>NUCLEOTIDE SEQUENCE [LARGE SCALE GENOMIC DNA]</scope>
    <source>
        <strain evidence="7 8">M0322</strain>
    </source>
</reference>
<evidence type="ECO:0000259" key="6">
    <source>
        <dbReference type="PROSITE" id="PS50850"/>
    </source>
</evidence>
<gene>
    <name evidence="7" type="ORF">GRI99_15120</name>
</gene>
<proteinExistence type="predicted"/>
<dbReference type="SUPFAM" id="SSF103473">
    <property type="entry name" value="MFS general substrate transporter"/>
    <property type="match status" value="1"/>
</dbReference>
<feature type="transmembrane region" description="Helical" evidence="5">
    <location>
        <begin position="98"/>
        <end position="118"/>
    </location>
</feature>
<feature type="transmembrane region" description="Helical" evidence="5">
    <location>
        <begin position="394"/>
        <end position="413"/>
    </location>
</feature>
<dbReference type="PANTHER" id="PTHR23508">
    <property type="entry name" value="CARBOXYLIC ACID TRANSPORTER PROTEIN HOMOLOG"/>
    <property type="match status" value="1"/>
</dbReference>
<feature type="transmembrane region" description="Helical" evidence="5">
    <location>
        <begin position="360"/>
        <end position="382"/>
    </location>
</feature>
<dbReference type="Gene3D" id="1.20.1250.20">
    <property type="entry name" value="MFS general substrate transporter like domains"/>
    <property type="match status" value="1"/>
</dbReference>
<dbReference type="Pfam" id="PF07690">
    <property type="entry name" value="MFS_1"/>
    <property type="match status" value="1"/>
</dbReference>
<dbReference type="Proteomes" id="UP000466966">
    <property type="component" value="Unassembled WGS sequence"/>
</dbReference>
<evidence type="ECO:0000256" key="4">
    <source>
        <dbReference type="ARBA" id="ARBA00023136"/>
    </source>
</evidence>
<evidence type="ECO:0000256" key="3">
    <source>
        <dbReference type="ARBA" id="ARBA00022989"/>
    </source>
</evidence>
<evidence type="ECO:0000256" key="5">
    <source>
        <dbReference type="SAM" id="Phobius"/>
    </source>
</evidence>
<feature type="domain" description="Major facilitator superfamily (MFS) profile" evidence="6">
    <location>
        <begin position="33"/>
        <end position="454"/>
    </location>
</feature>
<feature type="transmembrane region" description="Helical" evidence="5">
    <location>
        <begin position="296"/>
        <end position="319"/>
    </location>
</feature>
<organism evidence="7 8">
    <name type="scientific">Alteraurantiacibacter buctensis</name>
    <dbReference type="NCBI Taxonomy" id="1503981"/>
    <lineage>
        <taxon>Bacteria</taxon>
        <taxon>Pseudomonadati</taxon>
        <taxon>Pseudomonadota</taxon>
        <taxon>Alphaproteobacteria</taxon>
        <taxon>Sphingomonadales</taxon>
        <taxon>Erythrobacteraceae</taxon>
        <taxon>Alteraurantiacibacter</taxon>
    </lineage>
</organism>
<dbReference type="GO" id="GO:0005886">
    <property type="term" value="C:plasma membrane"/>
    <property type="evidence" value="ECO:0007669"/>
    <property type="project" value="TreeGrafter"/>
</dbReference>
<feature type="transmembrane region" description="Helical" evidence="5">
    <location>
        <begin position="425"/>
        <end position="446"/>
    </location>
</feature>
<protein>
    <submittedName>
        <fullName evidence="7">MFS transporter</fullName>
    </submittedName>
</protein>
<dbReference type="OrthoDB" id="9784658at2"/>
<dbReference type="EMBL" id="WTYV01000006">
    <property type="protein sequence ID" value="MXO72960.1"/>
    <property type="molecule type" value="Genomic_DNA"/>
</dbReference>
<feature type="transmembrane region" description="Helical" evidence="5">
    <location>
        <begin position="67"/>
        <end position="86"/>
    </location>
</feature>
<keyword evidence="3 5" id="KW-1133">Transmembrane helix</keyword>
<accession>A0A844Z1D0</accession>
<dbReference type="InterPro" id="IPR020846">
    <property type="entry name" value="MFS_dom"/>
</dbReference>
<feature type="transmembrane region" description="Helical" evidence="5">
    <location>
        <begin position="263"/>
        <end position="284"/>
    </location>
</feature>
<name>A0A844Z1D0_9SPHN</name>
<feature type="transmembrane region" description="Helical" evidence="5">
    <location>
        <begin position="31"/>
        <end position="55"/>
    </location>
</feature>
<keyword evidence="4 5" id="KW-0472">Membrane</keyword>
<dbReference type="PROSITE" id="PS50850">
    <property type="entry name" value="MFS"/>
    <property type="match status" value="1"/>
</dbReference>
<evidence type="ECO:0000313" key="7">
    <source>
        <dbReference type="EMBL" id="MXO72960.1"/>
    </source>
</evidence>
<feature type="transmembrane region" description="Helical" evidence="5">
    <location>
        <begin position="326"/>
        <end position="348"/>
    </location>
</feature>